<feature type="domain" description="Mechanosensitive ion channel MscS C-terminal" evidence="9">
    <location>
        <begin position="183"/>
        <end position="265"/>
    </location>
</feature>
<keyword evidence="11" id="KW-1185">Reference proteome</keyword>
<accession>A0A1J7CI12</accession>
<dbReference type="SUPFAM" id="SSF50182">
    <property type="entry name" value="Sm-like ribonucleoproteins"/>
    <property type="match status" value="1"/>
</dbReference>
<dbReference type="GO" id="GO:0005886">
    <property type="term" value="C:plasma membrane"/>
    <property type="evidence" value="ECO:0007669"/>
    <property type="project" value="UniProtKB-SubCell"/>
</dbReference>
<dbReference type="PANTHER" id="PTHR30221:SF1">
    <property type="entry name" value="SMALL-CONDUCTANCE MECHANOSENSITIVE CHANNEL"/>
    <property type="match status" value="1"/>
</dbReference>
<dbReference type="InterPro" id="IPR045275">
    <property type="entry name" value="MscS_archaea/bacteria_type"/>
</dbReference>
<evidence type="ECO:0000256" key="5">
    <source>
        <dbReference type="ARBA" id="ARBA00022989"/>
    </source>
</evidence>
<name>A0A1J7CI12_FLAJO</name>
<feature type="transmembrane region" description="Helical" evidence="7">
    <location>
        <begin position="26"/>
        <end position="47"/>
    </location>
</feature>
<dbReference type="Gene3D" id="2.30.30.60">
    <property type="match status" value="1"/>
</dbReference>
<organism evidence="10 11">
    <name type="scientific">Flavobacterium johnsoniae</name>
    <name type="common">Cytophaga johnsonae</name>
    <dbReference type="NCBI Taxonomy" id="986"/>
    <lineage>
        <taxon>Bacteria</taxon>
        <taxon>Pseudomonadati</taxon>
        <taxon>Bacteroidota</taxon>
        <taxon>Flavobacteriia</taxon>
        <taxon>Flavobacteriales</taxon>
        <taxon>Flavobacteriaceae</taxon>
        <taxon>Flavobacterium</taxon>
    </lineage>
</organism>
<keyword evidence="3" id="KW-1003">Cell membrane</keyword>
<evidence type="ECO:0000259" key="8">
    <source>
        <dbReference type="Pfam" id="PF00924"/>
    </source>
</evidence>
<evidence type="ECO:0000256" key="7">
    <source>
        <dbReference type="SAM" id="Phobius"/>
    </source>
</evidence>
<sequence length="270" mass="30028">MENFVQDVFKHLENYYYSIVDLTPKFILAIVVILVSWFIATRIGIFAGNRLKTRMHDRLLATFIARLIKSVLIIIGVLFMFKIIGLDGIAQSMLAGAGISAFVIGFALKDIGENFLAGILLAFKRPFSIGDIIESNGVKGEVINLNLRDTEVKSDSKIIYIPNALLIKNTLINYNSEGFLLQTFTVGLEYGSDYTRAIELVKEVLGNSEDVTEKDHENAAVITDVAAAGVIQLNIRYWVKTASTTENSECRSKIIAAVLKKLKENEFVLK</sequence>
<proteinExistence type="inferred from homology"/>
<feature type="transmembrane region" description="Helical" evidence="7">
    <location>
        <begin position="59"/>
        <end position="83"/>
    </location>
</feature>
<dbReference type="Pfam" id="PF21082">
    <property type="entry name" value="MS_channel_3rd"/>
    <property type="match status" value="1"/>
</dbReference>
<comment type="caution">
    <text evidence="10">The sequence shown here is derived from an EMBL/GenBank/DDBJ whole genome shotgun (WGS) entry which is preliminary data.</text>
</comment>
<dbReference type="Pfam" id="PF00924">
    <property type="entry name" value="MS_channel_2nd"/>
    <property type="match status" value="1"/>
</dbReference>
<keyword evidence="5 7" id="KW-1133">Transmembrane helix</keyword>
<evidence type="ECO:0000313" key="11">
    <source>
        <dbReference type="Proteomes" id="UP000182826"/>
    </source>
</evidence>
<evidence type="ECO:0000256" key="4">
    <source>
        <dbReference type="ARBA" id="ARBA00022692"/>
    </source>
</evidence>
<evidence type="ECO:0000313" key="10">
    <source>
        <dbReference type="EMBL" id="OIV41212.1"/>
    </source>
</evidence>
<dbReference type="Proteomes" id="UP000182826">
    <property type="component" value="Unassembled WGS sequence"/>
</dbReference>
<dbReference type="InterPro" id="IPR006685">
    <property type="entry name" value="MscS_channel_2nd"/>
</dbReference>
<dbReference type="SUPFAM" id="SSF82689">
    <property type="entry name" value="Mechanosensitive channel protein MscS (YggB), C-terminal domain"/>
    <property type="match status" value="1"/>
</dbReference>
<dbReference type="AlphaFoldDB" id="A0A1J7CI12"/>
<comment type="subcellular location">
    <subcellularLocation>
        <location evidence="1">Cell membrane</location>
        <topology evidence="1">Multi-pass membrane protein</topology>
    </subcellularLocation>
</comment>
<dbReference type="InterPro" id="IPR010920">
    <property type="entry name" value="LSM_dom_sf"/>
</dbReference>
<evidence type="ECO:0000256" key="2">
    <source>
        <dbReference type="ARBA" id="ARBA00008017"/>
    </source>
</evidence>
<keyword evidence="6 7" id="KW-0472">Membrane</keyword>
<dbReference type="OrthoDB" id="1522493at2"/>
<reference evidence="10 11" key="1">
    <citation type="submission" date="2016-10" db="EMBL/GenBank/DDBJ databases">
        <title>Draft Genome Sequence of Rhizobacteria Flavobacterium johnsoniae CI04.</title>
        <authorList>
            <person name="Bravo J.I."/>
            <person name="Lozano G.L."/>
            <person name="Handelsman J."/>
        </authorList>
    </citation>
    <scope>NUCLEOTIDE SEQUENCE [LARGE SCALE GENOMIC DNA]</scope>
    <source>
        <strain evidence="10 11">CI04</strain>
    </source>
</reference>
<gene>
    <name evidence="10" type="ORF">BKM63_11705</name>
</gene>
<dbReference type="InterPro" id="IPR011014">
    <property type="entry name" value="MscS_channel_TM-2"/>
</dbReference>
<feature type="transmembrane region" description="Helical" evidence="7">
    <location>
        <begin position="89"/>
        <end position="108"/>
    </location>
</feature>
<comment type="similarity">
    <text evidence="2">Belongs to the MscS (TC 1.A.23) family.</text>
</comment>
<dbReference type="GO" id="GO:0008381">
    <property type="term" value="F:mechanosensitive monoatomic ion channel activity"/>
    <property type="evidence" value="ECO:0007669"/>
    <property type="project" value="InterPro"/>
</dbReference>
<dbReference type="InterPro" id="IPR023408">
    <property type="entry name" value="MscS_beta-dom_sf"/>
</dbReference>
<evidence type="ECO:0000256" key="6">
    <source>
        <dbReference type="ARBA" id="ARBA00023136"/>
    </source>
</evidence>
<keyword evidence="4 7" id="KW-0812">Transmembrane</keyword>
<dbReference type="SUPFAM" id="SSF82861">
    <property type="entry name" value="Mechanosensitive channel protein MscS (YggB), transmembrane region"/>
    <property type="match status" value="1"/>
</dbReference>
<evidence type="ECO:0000256" key="1">
    <source>
        <dbReference type="ARBA" id="ARBA00004651"/>
    </source>
</evidence>
<evidence type="ECO:0000256" key="3">
    <source>
        <dbReference type="ARBA" id="ARBA00022475"/>
    </source>
</evidence>
<dbReference type="Gene3D" id="1.10.287.1260">
    <property type="match status" value="1"/>
</dbReference>
<dbReference type="InterPro" id="IPR011066">
    <property type="entry name" value="MscS_channel_C_sf"/>
</dbReference>
<protein>
    <submittedName>
        <fullName evidence="10">Mechanosensitive ion channel protein MscS</fullName>
    </submittedName>
</protein>
<dbReference type="InterPro" id="IPR049278">
    <property type="entry name" value="MS_channel_C"/>
</dbReference>
<dbReference type="PANTHER" id="PTHR30221">
    <property type="entry name" value="SMALL-CONDUCTANCE MECHANOSENSITIVE CHANNEL"/>
    <property type="match status" value="1"/>
</dbReference>
<feature type="domain" description="Mechanosensitive ion channel MscS" evidence="8">
    <location>
        <begin position="113"/>
        <end position="175"/>
    </location>
</feature>
<evidence type="ECO:0000259" key="9">
    <source>
        <dbReference type="Pfam" id="PF21082"/>
    </source>
</evidence>
<dbReference type="Gene3D" id="3.30.70.100">
    <property type="match status" value="1"/>
</dbReference>
<dbReference type="EMBL" id="MLFK01000007">
    <property type="protein sequence ID" value="OIV41212.1"/>
    <property type="molecule type" value="Genomic_DNA"/>
</dbReference>